<evidence type="ECO:0000256" key="1">
    <source>
        <dbReference type="SAM" id="MobiDB-lite"/>
    </source>
</evidence>
<dbReference type="OrthoDB" id="5653446at2"/>
<keyword evidence="3" id="KW-1185">Reference proteome</keyword>
<gene>
    <name evidence="2" type="ORF">Lsha_0730</name>
</gene>
<sequence length="340" mass="38204">MSATAYPEDLDKSLERHIREINKSLNNKSHPEKSIEVMLSFGSFLQEQFPGMLLDDLRKEINKISKNSTQFQEMKLPEVQLIGALSEARIVWYGQAEIDENTYEICKCDALAKAMNIYAVLMGEERVTEKLLPVSDEIIDGTITKISAAKYKAPPQQYDAAAENTIRKLKVNNITCLQHLSDALKVEAKKLPDTVTKPFISANTGELDVASFATAVINKPEQFPEVSKQLRIASESYLTIKTLGMELEGTEKPIIKLQNYRQQFEQPHVQKTLNTNPDNAIQTFIKVVNYIFAKITNSVKKNSSDFEILPLNSPQQTLLKKAARELQEAPQAPSTSPSMK</sequence>
<dbReference type="AlphaFoldDB" id="A0A0W0Z2P0"/>
<proteinExistence type="predicted"/>
<dbReference type="PATRIC" id="fig|1122169.6.peg.839"/>
<dbReference type="STRING" id="1122169.Lsha_0730"/>
<dbReference type="eggNOG" id="ENOG5031GSN">
    <property type="taxonomic scope" value="Bacteria"/>
</dbReference>
<protein>
    <submittedName>
        <fullName evidence="2">Uncharacterized protein</fullName>
    </submittedName>
</protein>
<name>A0A0W0Z2P0_9GAMM</name>
<dbReference type="EMBL" id="LNYW01000024">
    <property type="protein sequence ID" value="KTD63388.1"/>
    <property type="molecule type" value="Genomic_DNA"/>
</dbReference>
<evidence type="ECO:0000313" key="2">
    <source>
        <dbReference type="EMBL" id="KTD63388.1"/>
    </source>
</evidence>
<feature type="region of interest" description="Disordered" evidence="1">
    <location>
        <begin position="321"/>
        <end position="340"/>
    </location>
</feature>
<reference evidence="2 3" key="1">
    <citation type="submission" date="2015-11" db="EMBL/GenBank/DDBJ databases">
        <title>Genomic analysis of 38 Legionella species identifies large and diverse effector repertoires.</title>
        <authorList>
            <person name="Burstein D."/>
            <person name="Amaro F."/>
            <person name="Zusman T."/>
            <person name="Lifshitz Z."/>
            <person name="Cohen O."/>
            <person name="Gilbert J.A."/>
            <person name="Pupko T."/>
            <person name="Shuman H.A."/>
            <person name="Segal G."/>
        </authorList>
    </citation>
    <scope>NUCLEOTIDE SEQUENCE [LARGE SCALE GENOMIC DNA]</scope>
    <source>
        <strain evidence="2 3">ATCC 49655</strain>
    </source>
</reference>
<dbReference type="RefSeq" id="WP_018577104.1">
    <property type="nucleotide sequence ID" value="NZ_KB892394.1"/>
</dbReference>
<dbReference type="Proteomes" id="UP000054600">
    <property type="component" value="Unassembled WGS sequence"/>
</dbReference>
<organism evidence="2 3">
    <name type="scientific">Legionella shakespearei DSM 23087</name>
    <dbReference type="NCBI Taxonomy" id="1122169"/>
    <lineage>
        <taxon>Bacteria</taxon>
        <taxon>Pseudomonadati</taxon>
        <taxon>Pseudomonadota</taxon>
        <taxon>Gammaproteobacteria</taxon>
        <taxon>Legionellales</taxon>
        <taxon>Legionellaceae</taxon>
        <taxon>Legionella</taxon>
    </lineage>
</organism>
<accession>A0A0W0Z2P0</accession>
<evidence type="ECO:0000313" key="3">
    <source>
        <dbReference type="Proteomes" id="UP000054600"/>
    </source>
</evidence>
<comment type="caution">
    <text evidence="2">The sequence shown here is derived from an EMBL/GenBank/DDBJ whole genome shotgun (WGS) entry which is preliminary data.</text>
</comment>